<dbReference type="RefSeq" id="WP_422757846.1">
    <property type="nucleotide sequence ID" value="NZ_JBBLXS010000686.1"/>
</dbReference>
<protein>
    <submittedName>
        <fullName evidence="1">Serine/threonine protein kinase</fullName>
    </submittedName>
</protein>
<organism evidence="1 2">
    <name type="scientific">Microcoleus anatoxicus PTRS2</name>
    <dbReference type="NCBI Taxonomy" id="2705321"/>
    <lineage>
        <taxon>Bacteria</taxon>
        <taxon>Bacillati</taxon>
        <taxon>Cyanobacteriota</taxon>
        <taxon>Cyanophyceae</taxon>
        <taxon>Oscillatoriophycideae</taxon>
        <taxon>Oscillatoriales</taxon>
        <taxon>Microcoleaceae</taxon>
        <taxon>Microcoleus</taxon>
        <taxon>Microcoleus anatoxicus</taxon>
    </lineage>
</organism>
<evidence type="ECO:0000313" key="2">
    <source>
        <dbReference type="Proteomes" id="UP001384579"/>
    </source>
</evidence>
<dbReference type="PANTHER" id="PTHR43642">
    <property type="entry name" value="HYBRID SIGNAL TRANSDUCTION HISTIDINE KINASE G"/>
    <property type="match status" value="1"/>
</dbReference>
<feature type="non-terminal residue" evidence="1">
    <location>
        <position position="1"/>
    </location>
</feature>
<accession>A0ABU8YW75</accession>
<dbReference type="GO" id="GO:0004674">
    <property type="term" value="F:protein serine/threonine kinase activity"/>
    <property type="evidence" value="ECO:0007669"/>
    <property type="project" value="UniProtKB-KW"/>
</dbReference>
<dbReference type="Proteomes" id="UP001384579">
    <property type="component" value="Unassembled WGS sequence"/>
</dbReference>
<sequence>AAYSLIPEEQKQETHLKIGQLLLQNTAIEARKDNIFALVNQLNFGIGTTTGGLPLLTSEQERCELAELNLIAGQKAKAAMAYESAVKYLNIGLGLLGENSWQSQYQLTLNLHTEAAEAEYLNTNFEGAETLIDAILEQAINILDRVKAYDLKIQMYIAKTQGLKAIDAGLQALEMMGISRSHILECGRLEVQLPQLEEVDTLPQMTDPEQLAAMRFLVSITSPALINKPEILLPIILTQINLCMTQGYSPLSASSYTWYGMVLCGGMAEIKKGYHAGELSVELFNKYGVNSIKCQVFNMFNAFVKPWKKHLRETLASLQEGFQSGLEVGDLIYAGYCALNYCSSLLLIGEELDGLEQKQGHYINLFTQFKSEYITSNFSIWRQMNLNLRGLSADKYRLVGASFDEEMMLPQWLVVKNGWLVFNVYLAKSMILYLFKDFKSAVDSAALAAKYLQGVGGWIAISAHNFYYSLALLAVYPTADTQAEYLQQVEANQEKMEHWAVHAPMNFLHKYELVEAEKARVLGEKEKAMDYYDRAIANAAAQGYIQEEALANELAAEYYLSLGRDKVAKVYMTDAYYNYIRWGANAKVADLEERYPQLIVRMPEIDTYLGSNNFTLTATSSTVIESQKSLDFDTVMKASLAISGEIVLDSLLEKMMGILLENAGAETGCLIASKSGEFVVEAAGEVDGDMRVLSGAGLDYAYPRSLINFVDRTQ</sequence>
<evidence type="ECO:0000313" key="1">
    <source>
        <dbReference type="EMBL" id="MEK0188624.1"/>
    </source>
</evidence>
<feature type="non-terminal residue" evidence="1">
    <location>
        <position position="714"/>
    </location>
</feature>
<proteinExistence type="predicted"/>
<keyword evidence="1" id="KW-0418">Kinase</keyword>
<dbReference type="EMBL" id="JBBLXS010000686">
    <property type="protein sequence ID" value="MEK0188624.1"/>
    <property type="molecule type" value="Genomic_DNA"/>
</dbReference>
<reference evidence="1 2" key="1">
    <citation type="journal article" date="2020" name="Harmful Algae">
        <title>Molecular and morphological characterization of a novel dihydroanatoxin-a producing Microcoleus species (cyanobacteria) from the Russian River, California, USA.</title>
        <authorList>
            <person name="Conklin K.Y."/>
            <person name="Stancheva R."/>
            <person name="Otten T.G."/>
            <person name="Fadness R."/>
            <person name="Boyer G.L."/>
            <person name="Read B."/>
            <person name="Zhang X."/>
            <person name="Sheath R.G."/>
        </authorList>
    </citation>
    <scope>NUCLEOTIDE SEQUENCE [LARGE SCALE GENOMIC DNA]</scope>
    <source>
        <strain evidence="1 2">PTRS2</strain>
    </source>
</reference>
<keyword evidence="1" id="KW-0723">Serine/threonine-protein kinase</keyword>
<comment type="caution">
    <text evidence="1">The sequence shown here is derived from an EMBL/GenBank/DDBJ whole genome shotgun (WGS) entry which is preliminary data.</text>
</comment>
<keyword evidence="2" id="KW-1185">Reference proteome</keyword>
<keyword evidence="1" id="KW-0808">Transferase</keyword>
<dbReference type="PANTHER" id="PTHR43642:SF1">
    <property type="entry name" value="HYBRID SIGNAL TRANSDUCTION HISTIDINE KINASE G"/>
    <property type="match status" value="1"/>
</dbReference>
<dbReference type="InterPro" id="IPR053159">
    <property type="entry name" value="Hybrid_Histidine_Kinase"/>
</dbReference>
<gene>
    <name evidence="1" type="ORF">WMG39_27830</name>
</gene>
<name>A0ABU8YW75_9CYAN</name>